<dbReference type="EMBL" id="LO017727">
    <property type="protein sequence ID" value="CRH06842.1"/>
    <property type="molecule type" value="Genomic_DNA"/>
</dbReference>
<evidence type="ECO:0000313" key="4">
    <source>
        <dbReference type="EMBL" id="CRH06842.1"/>
    </source>
</evidence>
<dbReference type="InterPro" id="IPR050595">
    <property type="entry name" value="Bact_response_regulator"/>
</dbReference>
<dbReference type="AlphaFoldDB" id="A0A1S7LIP9"/>
<evidence type="ECO:0000256" key="1">
    <source>
        <dbReference type="ARBA" id="ARBA00022553"/>
    </source>
</evidence>
<evidence type="ECO:0000259" key="3">
    <source>
        <dbReference type="PROSITE" id="PS50110"/>
    </source>
</evidence>
<dbReference type="PANTHER" id="PTHR44591">
    <property type="entry name" value="STRESS RESPONSE REGULATOR PROTEIN 1"/>
    <property type="match status" value="1"/>
</dbReference>
<feature type="modified residue" description="4-aspartylphosphate" evidence="2">
    <location>
        <position position="57"/>
    </location>
</feature>
<dbReference type="InterPro" id="IPR001789">
    <property type="entry name" value="Sig_transdc_resp-reg_receiver"/>
</dbReference>
<keyword evidence="1 2" id="KW-0597">Phosphoprotein</keyword>
<evidence type="ECO:0000256" key="2">
    <source>
        <dbReference type="PROSITE-ProRule" id="PRU00169"/>
    </source>
</evidence>
<proteinExistence type="predicted"/>
<dbReference type="Gene3D" id="3.40.50.2300">
    <property type="match status" value="1"/>
</dbReference>
<gene>
    <name evidence="4" type="ORF">MAGMO_2689</name>
</gene>
<dbReference type="InterPro" id="IPR011006">
    <property type="entry name" value="CheY-like_superfamily"/>
</dbReference>
<organism evidence="4">
    <name type="scientific">Magnetococcus massalia (strain MO-1)</name>
    <dbReference type="NCBI Taxonomy" id="451514"/>
    <lineage>
        <taxon>Bacteria</taxon>
        <taxon>Pseudomonadati</taxon>
        <taxon>Pseudomonadota</taxon>
        <taxon>Magnetococcia</taxon>
        <taxon>Magnetococcales</taxon>
        <taxon>Magnetococcaceae</taxon>
        <taxon>Magnetococcus</taxon>
    </lineage>
</organism>
<sequence>MITEEEKQAILVVDDGPANIEVAKSTLVPEFTVLATLSGEQAIKIAEKRQPDLILLDIMMPDMDGYEVCRRLKANAHTRRIPVIFTSAKNAIMDEAKGMMLGAVDYLMKPLEPKILRVRVQAHLFQQQQWLLRERELIGRIDQLEDELKGLVDAEQQDEPVDSLS</sequence>
<dbReference type="SMART" id="SM00448">
    <property type="entry name" value="REC"/>
    <property type="match status" value="1"/>
</dbReference>
<feature type="domain" description="Response regulatory" evidence="3">
    <location>
        <begin position="9"/>
        <end position="124"/>
    </location>
</feature>
<dbReference type="Pfam" id="PF00072">
    <property type="entry name" value="Response_reg"/>
    <property type="match status" value="1"/>
</dbReference>
<dbReference type="PANTHER" id="PTHR44591:SF3">
    <property type="entry name" value="RESPONSE REGULATORY DOMAIN-CONTAINING PROTEIN"/>
    <property type="match status" value="1"/>
</dbReference>
<name>A0A1S7LIP9_MAGMO</name>
<reference evidence="4" key="1">
    <citation type="submission" date="2015-04" db="EMBL/GenBank/DDBJ databases">
        <authorList>
            <person name="Syromyatnikov M.Y."/>
            <person name="Popov V.N."/>
        </authorList>
    </citation>
    <scope>NUCLEOTIDE SEQUENCE</scope>
    <source>
        <strain evidence="4">MO-1</strain>
    </source>
</reference>
<dbReference type="GO" id="GO:0000160">
    <property type="term" value="P:phosphorelay signal transduction system"/>
    <property type="evidence" value="ECO:0007669"/>
    <property type="project" value="InterPro"/>
</dbReference>
<dbReference type="PROSITE" id="PS50110">
    <property type="entry name" value="RESPONSE_REGULATORY"/>
    <property type="match status" value="1"/>
</dbReference>
<protein>
    <submittedName>
        <fullName evidence="4">Putative Response regulator receiver protein</fullName>
    </submittedName>
</protein>
<dbReference type="SUPFAM" id="SSF52172">
    <property type="entry name" value="CheY-like"/>
    <property type="match status" value="1"/>
</dbReference>
<accession>A0A1S7LIP9</accession>